<sequence length="94" mass="11141">MQILTELELKDIYDQYFEKGDELVLKQFPSKQKKQHGVCLFIVKVLDPEKVYTEKEINEVLKPVYDDFVMIRRYLVDLGLISRKPDGSAYWVNV</sequence>
<dbReference type="RefSeq" id="WP_263609013.1">
    <property type="nucleotide sequence ID" value="NZ_JAOVQM010000011.1"/>
</dbReference>
<dbReference type="Pfam" id="PF09860">
    <property type="entry name" value="DUF2087"/>
    <property type="match status" value="1"/>
</dbReference>
<gene>
    <name evidence="2" type="ORF">N7548_08330</name>
</gene>
<dbReference type="InterPro" id="IPR018656">
    <property type="entry name" value="DUF2087"/>
</dbReference>
<dbReference type="Proteomes" id="UP001177160">
    <property type="component" value="Unassembled WGS sequence"/>
</dbReference>
<reference evidence="2" key="1">
    <citation type="submission" date="2022-09" db="EMBL/GenBank/DDBJ databases">
        <title>Novel Mycoplasma species identified in domestic and wild animals.</title>
        <authorList>
            <person name="Volokhov D.V."/>
            <person name="Furtak V.A."/>
            <person name="Zagorodnyaya T.A."/>
        </authorList>
    </citation>
    <scope>NUCLEOTIDE SEQUENCE</scope>
    <source>
        <strain evidence="2">Oakley</strain>
    </source>
</reference>
<organism evidence="2 3">
    <name type="scientific">Paracholeplasma manati</name>
    <dbReference type="NCBI Taxonomy" id="591373"/>
    <lineage>
        <taxon>Bacteria</taxon>
        <taxon>Bacillati</taxon>
        <taxon>Mycoplasmatota</taxon>
        <taxon>Mollicutes</taxon>
        <taxon>Acholeplasmatales</taxon>
        <taxon>Acholeplasmataceae</taxon>
        <taxon>Paracholeplasma</taxon>
    </lineage>
</organism>
<evidence type="ECO:0000259" key="1">
    <source>
        <dbReference type="Pfam" id="PF09860"/>
    </source>
</evidence>
<accession>A0ABT2Y7V2</accession>
<keyword evidence="3" id="KW-1185">Reference proteome</keyword>
<name>A0ABT2Y7V2_9MOLU</name>
<evidence type="ECO:0000313" key="3">
    <source>
        <dbReference type="Proteomes" id="UP001177160"/>
    </source>
</evidence>
<comment type="caution">
    <text evidence="2">The sequence shown here is derived from an EMBL/GenBank/DDBJ whole genome shotgun (WGS) entry which is preliminary data.</text>
</comment>
<dbReference type="EMBL" id="JAOVQM010000011">
    <property type="protein sequence ID" value="MCV2232824.1"/>
    <property type="molecule type" value="Genomic_DNA"/>
</dbReference>
<proteinExistence type="predicted"/>
<evidence type="ECO:0000313" key="2">
    <source>
        <dbReference type="EMBL" id="MCV2232824.1"/>
    </source>
</evidence>
<protein>
    <submittedName>
        <fullName evidence="2">DUF2087 domain-containing protein</fullName>
    </submittedName>
</protein>
<feature type="domain" description="DUF2087" evidence="1">
    <location>
        <begin position="25"/>
        <end position="92"/>
    </location>
</feature>